<dbReference type="AlphaFoldDB" id="F0WG72"/>
<dbReference type="HOGENOM" id="CLU_104410_1_0_1"/>
<dbReference type="PANTHER" id="PTHR11145:SF8">
    <property type="entry name" value="RE57120P"/>
    <property type="match status" value="1"/>
</dbReference>
<dbReference type="CDD" id="cd18316">
    <property type="entry name" value="BTB_POZ_KCTD-like"/>
    <property type="match status" value="1"/>
</dbReference>
<organism evidence="2">
    <name type="scientific">Albugo laibachii Nc14</name>
    <dbReference type="NCBI Taxonomy" id="890382"/>
    <lineage>
        <taxon>Eukaryota</taxon>
        <taxon>Sar</taxon>
        <taxon>Stramenopiles</taxon>
        <taxon>Oomycota</taxon>
        <taxon>Peronosporomycetes</taxon>
        <taxon>Albuginales</taxon>
        <taxon>Albuginaceae</taxon>
        <taxon>Albugo</taxon>
    </lineage>
</organism>
<dbReference type="SUPFAM" id="SSF54695">
    <property type="entry name" value="POZ domain"/>
    <property type="match status" value="1"/>
</dbReference>
<evidence type="ECO:0000313" key="2">
    <source>
        <dbReference type="EMBL" id="CCA20207.1"/>
    </source>
</evidence>
<feature type="domain" description="Potassium channel tetramerisation-type BTB" evidence="1">
    <location>
        <begin position="94"/>
        <end position="179"/>
    </location>
</feature>
<sequence length="201" mass="23577">MLLDPLVSVLIFIAYSRIAARKNMSFERDLIKHEIERDWEAVVTTERQIGVEKQQIVAEWIRIEKMQHVYSEKRNLLYERVSQTLDLQAPDQIVKFNVGGQLYQSTVKVWTRDKFSILAQLCAKKPRLRPCDHQTGAFYFDRDAWIFGHIYAFLREEILPESHSILKELYQEAAFYRLGLLRQAILAKVKEDVSSLACTSR</sequence>
<dbReference type="GO" id="GO:0051260">
    <property type="term" value="P:protein homooligomerization"/>
    <property type="evidence" value="ECO:0007669"/>
    <property type="project" value="InterPro"/>
</dbReference>
<dbReference type="Gene3D" id="3.30.710.10">
    <property type="entry name" value="Potassium Channel Kv1.1, Chain A"/>
    <property type="match status" value="1"/>
</dbReference>
<dbReference type="Pfam" id="PF02214">
    <property type="entry name" value="BTB_2"/>
    <property type="match status" value="1"/>
</dbReference>
<accession>F0WG72</accession>
<proteinExistence type="predicted"/>
<dbReference type="PANTHER" id="PTHR11145">
    <property type="entry name" value="BTB/POZ DOMAIN-CONTAINING ADAPTER FOR CUL3-MEDIATED RHOA DEGRADATION PROTEIN FAMILY MEMBER"/>
    <property type="match status" value="1"/>
</dbReference>
<dbReference type="InterPro" id="IPR003131">
    <property type="entry name" value="T1-type_BTB"/>
</dbReference>
<protein>
    <submittedName>
        <fullName evidence="2">Uncharacterized protein AlNc14C88G5602</fullName>
    </submittedName>
</protein>
<name>F0WG72_9STRA</name>
<gene>
    <name evidence="2" type="primary">AlNc14C88G5602</name>
    <name evidence="2" type="ORF">ALNC14_063500</name>
</gene>
<dbReference type="InterPro" id="IPR011333">
    <property type="entry name" value="SKP1/BTB/POZ_sf"/>
</dbReference>
<dbReference type="EMBL" id="FR824133">
    <property type="protein sequence ID" value="CCA20207.1"/>
    <property type="molecule type" value="Genomic_DNA"/>
</dbReference>
<reference evidence="2" key="1">
    <citation type="journal article" date="2011" name="PLoS Biol.">
        <title>Gene gain and loss during evolution of obligate parasitism in the white rust pathogen of Arabidopsis thaliana.</title>
        <authorList>
            <person name="Kemen E."/>
            <person name="Gardiner A."/>
            <person name="Schultz-Larsen T."/>
            <person name="Kemen A.C."/>
            <person name="Balmuth A.L."/>
            <person name="Robert-Seilaniantz A."/>
            <person name="Bailey K."/>
            <person name="Holub E."/>
            <person name="Studholme D.J."/>
            <person name="Maclean D."/>
            <person name="Jones J.D."/>
        </authorList>
    </citation>
    <scope>NUCLEOTIDE SEQUENCE</scope>
</reference>
<evidence type="ECO:0000259" key="1">
    <source>
        <dbReference type="Pfam" id="PF02214"/>
    </source>
</evidence>
<dbReference type="InterPro" id="IPR045068">
    <property type="entry name" value="BACURD1-3"/>
</dbReference>
<reference evidence="2" key="2">
    <citation type="submission" date="2011-02" db="EMBL/GenBank/DDBJ databases">
        <authorList>
            <person name="MacLean D."/>
        </authorList>
    </citation>
    <scope>NUCLEOTIDE SEQUENCE</scope>
</reference>